<organism evidence="1">
    <name type="scientific">marine sediment metagenome</name>
    <dbReference type="NCBI Taxonomy" id="412755"/>
    <lineage>
        <taxon>unclassified sequences</taxon>
        <taxon>metagenomes</taxon>
        <taxon>ecological metagenomes</taxon>
    </lineage>
</organism>
<dbReference type="AlphaFoldDB" id="A0A0F9PYZ6"/>
<comment type="caution">
    <text evidence="1">The sequence shown here is derived from an EMBL/GenBank/DDBJ whole genome shotgun (WGS) entry which is preliminary data.</text>
</comment>
<name>A0A0F9PYZ6_9ZZZZ</name>
<dbReference type="EMBL" id="LAZR01005622">
    <property type="protein sequence ID" value="KKM98407.1"/>
    <property type="molecule type" value="Genomic_DNA"/>
</dbReference>
<proteinExistence type="predicted"/>
<protein>
    <submittedName>
        <fullName evidence="1">Uncharacterized protein</fullName>
    </submittedName>
</protein>
<accession>A0A0F9PYZ6</accession>
<reference evidence="1" key="1">
    <citation type="journal article" date="2015" name="Nature">
        <title>Complex archaea that bridge the gap between prokaryotes and eukaryotes.</title>
        <authorList>
            <person name="Spang A."/>
            <person name="Saw J.H."/>
            <person name="Jorgensen S.L."/>
            <person name="Zaremba-Niedzwiedzka K."/>
            <person name="Martijn J."/>
            <person name="Lind A.E."/>
            <person name="van Eijk R."/>
            <person name="Schleper C."/>
            <person name="Guy L."/>
            <person name="Ettema T.J."/>
        </authorList>
    </citation>
    <scope>NUCLEOTIDE SEQUENCE</scope>
</reference>
<gene>
    <name evidence="1" type="ORF">LCGC14_1158260</name>
</gene>
<sequence length="102" mass="10468">MVLTRHAVIAALTAAILLVRMAAGAARAQQPAAVSAAEITDLAKQFGSGDYRTRDQAEKRLTEIGQPASGVPCWAPNTNLPILGIVTGSSKRPTVVVGASSS</sequence>
<evidence type="ECO:0000313" key="1">
    <source>
        <dbReference type="EMBL" id="KKM98407.1"/>
    </source>
</evidence>